<keyword evidence="3" id="KW-1185">Reference proteome</keyword>
<protein>
    <submittedName>
        <fullName evidence="2">ABC transporter substrate-binding protein</fullName>
    </submittedName>
</protein>
<dbReference type="Gene3D" id="3.40.190.10">
    <property type="entry name" value="Periplasmic binding protein-like II"/>
    <property type="match status" value="2"/>
</dbReference>
<dbReference type="CDD" id="cd13545">
    <property type="entry name" value="PBP2_TbpA"/>
    <property type="match status" value="1"/>
</dbReference>
<comment type="caution">
    <text evidence="2">The sequence shown here is derived from an EMBL/GenBank/DDBJ whole genome shotgun (WGS) entry which is preliminary data.</text>
</comment>
<dbReference type="GO" id="GO:0030288">
    <property type="term" value="C:outer membrane-bounded periplasmic space"/>
    <property type="evidence" value="ECO:0007669"/>
    <property type="project" value="TreeGrafter"/>
</dbReference>
<dbReference type="Proteomes" id="UP000054314">
    <property type="component" value="Unassembled WGS sequence"/>
</dbReference>
<dbReference type="AlphaFoldDB" id="A0A0A0BPX6"/>
<dbReference type="GO" id="GO:0015888">
    <property type="term" value="P:thiamine transport"/>
    <property type="evidence" value="ECO:0007669"/>
    <property type="project" value="InterPro"/>
</dbReference>
<evidence type="ECO:0000256" key="1">
    <source>
        <dbReference type="ARBA" id="ARBA00022729"/>
    </source>
</evidence>
<dbReference type="SUPFAM" id="SSF53850">
    <property type="entry name" value="Periplasmic binding protein-like II"/>
    <property type="match status" value="1"/>
</dbReference>
<sequence length="377" mass="40179">MASTLAHTPHQQRPSLHGRRRRALPWLAVTVTGALLAGCTTVGTDTPDDDATGAPDGEGGTVVLITHDSFALSEERIADFEASTGLTLEQRAPGDGGSLVNQLILTQDAPLGDVVYGIDNTFASRAIAEGVLEPYTSPAAGDDATALGVDDAGHLTAINVGDVCLNIDHQWFDDADVPEPTTLADLTDPAYADLVVVTNPATSSPGLAFLLATIAEFGEDGWQDYWTDLRDNGLHVAAGWSDAYYVDFSGSSGEGDRPIALSYASSPPYEVTDEDAEEGPTSAMLDTCFRQVEYAGVLAGAQNPDGARQVIDWLLSPEVQADIPENMYVFPVDTTVELPEAWARFAPVPEDPYTLDPADIDANRDDWIQEWTELVIG</sequence>
<dbReference type="RefSeq" id="WP_084137014.1">
    <property type="nucleotide sequence ID" value="NZ_AXCZ01000140.1"/>
</dbReference>
<dbReference type="GO" id="GO:0030975">
    <property type="term" value="F:thiamine binding"/>
    <property type="evidence" value="ECO:0007669"/>
    <property type="project" value="InterPro"/>
</dbReference>
<dbReference type="EMBL" id="AXCZ01000140">
    <property type="protein sequence ID" value="KGM10538.1"/>
    <property type="molecule type" value="Genomic_DNA"/>
</dbReference>
<proteinExistence type="predicted"/>
<gene>
    <name evidence="2" type="ORF">N869_07155</name>
</gene>
<accession>A0A0A0BPX6</accession>
<keyword evidence="1" id="KW-0732">Signal</keyword>
<dbReference type="NCBIfam" id="TIGR01254">
    <property type="entry name" value="sfuA"/>
    <property type="match status" value="1"/>
</dbReference>
<dbReference type="PANTHER" id="PTHR30006:SF2">
    <property type="entry name" value="ABC TRANSPORTER SUBSTRATE-BINDING PROTEIN"/>
    <property type="match status" value="1"/>
</dbReference>
<dbReference type="PANTHER" id="PTHR30006">
    <property type="entry name" value="THIAMINE-BINDING PERIPLASMIC PROTEIN-RELATED"/>
    <property type="match status" value="1"/>
</dbReference>
<organism evidence="2 3">
    <name type="scientific">Cellulomonas bogoriensis 69B4 = DSM 16987</name>
    <dbReference type="NCBI Taxonomy" id="1386082"/>
    <lineage>
        <taxon>Bacteria</taxon>
        <taxon>Bacillati</taxon>
        <taxon>Actinomycetota</taxon>
        <taxon>Actinomycetes</taxon>
        <taxon>Micrococcales</taxon>
        <taxon>Cellulomonadaceae</taxon>
        <taxon>Cellulomonas</taxon>
    </lineage>
</organism>
<dbReference type="OrthoDB" id="5412681at2"/>
<evidence type="ECO:0000313" key="3">
    <source>
        <dbReference type="Proteomes" id="UP000054314"/>
    </source>
</evidence>
<dbReference type="Pfam" id="PF13343">
    <property type="entry name" value="SBP_bac_6"/>
    <property type="match status" value="1"/>
</dbReference>
<dbReference type="GO" id="GO:0030976">
    <property type="term" value="F:thiamine pyrophosphate binding"/>
    <property type="evidence" value="ECO:0007669"/>
    <property type="project" value="TreeGrafter"/>
</dbReference>
<name>A0A0A0BPX6_9CELL</name>
<reference evidence="2 3" key="1">
    <citation type="submission" date="2013-08" db="EMBL/GenBank/DDBJ databases">
        <title>Genome sequencing of Cellulomonas bogoriensis 69B4.</title>
        <authorList>
            <person name="Chen F."/>
            <person name="Li Y."/>
            <person name="Wang G."/>
        </authorList>
    </citation>
    <scope>NUCLEOTIDE SEQUENCE [LARGE SCALE GENOMIC DNA]</scope>
    <source>
        <strain evidence="2 3">69B4</strain>
    </source>
</reference>
<dbReference type="InterPro" id="IPR005948">
    <property type="entry name" value="ThiB-like"/>
</dbReference>
<evidence type="ECO:0000313" key="2">
    <source>
        <dbReference type="EMBL" id="KGM10538.1"/>
    </source>
</evidence>